<evidence type="ECO:0000313" key="3">
    <source>
        <dbReference type="Proteomes" id="UP000640485"/>
    </source>
</evidence>
<sequence length="93" mass="10880">MAALVRLIIFLIIAETVFYLLLRVYLRSLRTERLEDIWDARHPDQAGNNPARREFVRKALVGFEKTLKVRLLVLVFIIPTLAVMGIVYLVNWQ</sequence>
<keyword evidence="1" id="KW-1133">Transmembrane helix</keyword>
<dbReference type="AlphaFoldDB" id="A0A934VYT4"/>
<comment type="caution">
    <text evidence="2">The sequence shown here is derived from an EMBL/GenBank/DDBJ whole genome shotgun (WGS) entry which is preliminary data.</text>
</comment>
<organism evidence="2 3">
    <name type="scientific">Paracoccus caeni</name>
    <dbReference type="NCBI Taxonomy" id="657651"/>
    <lineage>
        <taxon>Bacteria</taxon>
        <taxon>Pseudomonadati</taxon>
        <taxon>Pseudomonadota</taxon>
        <taxon>Alphaproteobacteria</taxon>
        <taxon>Rhodobacterales</taxon>
        <taxon>Paracoccaceae</taxon>
        <taxon>Paracoccus</taxon>
    </lineage>
</organism>
<feature type="transmembrane region" description="Helical" evidence="1">
    <location>
        <begin position="6"/>
        <end position="26"/>
    </location>
</feature>
<reference evidence="2" key="1">
    <citation type="submission" date="2021-01" db="EMBL/GenBank/DDBJ databases">
        <title>Paracoccus amoyensis sp. nov., isolated from the surface seawater along the coast of Xiamen Island, China.</title>
        <authorList>
            <person name="Lyu L."/>
        </authorList>
    </citation>
    <scope>NUCLEOTIDE SEQUENCE</scope>
    <source>
        <strain evidence="2">MJ17</strain>
    </source>
</reference>
<gene>
    <name evidence="2" type="ORF">JJJ17_10390</name>
</gene>
<keyword evidence="3" id="KW-1185">Reference proteome</keyword>
<feature type="transmembrane region" description="Helical" evidence="1">
    <location>
        <begin position="71"/>
        <end position="90"/>
    </location>
</feature>
<evidence type="ECO:0000256" key="1">
    <source>
        <dbReference type="SAM" id="Phobius"/>
    </source>
</evidence>
<proteinExistence type="predicted"/>
<dbReference type="RefSeq" id="WP_200686113.1">
    <property type="nucleotide sequence ID" value="NZ_JAEPRQ010000003.1"/>
</dbReference>
<name>A0A934VYT4_9RHOB</name>
<keyword evidence="1" id="KW-0812">Transmembrane</keyword>
<evidence type="ECO:0000313" key="2">
    <source>
        <dbReference type="EMBL" id="MBK4216332.1"/>
    </source>
</evidence>
<dbReference type="Proteomes" id="UP000640485">
    <property type="component" value="Unassembled WGS sequence"/>
</dbReference>
<protein>
    <submittedName>
        <fullName evidence="2">Uncharacterized protein</fullName>
    </submittedName>
</protein>
<keyword evidence="1" id="KW-0472">Membrane</keyword>
<dbReference type="EMBL" id="JAEPRQ010000003">
    <property type="protein sequence ID" value="MBK4216332.1"/>
    <property type="molecule type" value="Genomic_DNA"/>
</dbReference>
<accession>A0A934VYT4</accession>